<feature type="compositionally biased region" description="Polar residues" evidence="14">
    <location>
        <begin position="374"/>
        <end position="384"/>
    </location>
</feature>
<evidence type="ECO:0000313" key="16">
    <source>
        <dbReference type="Proteomes" id="UP001445076"/>
    </source>
</evidence>
<keyword evidence="8" id="KW-0282">Flagellum</keyword>
<dbReference type="GO" id="GO:0008017">
    <property type="term" value="F:microtubule binding"/>
    <property type="evidence" value="ECO:0007669"/>
    <property type="project" value="InterPro"/>
</dbReference>
<evidence type="ECO:0000256" key="2">
    <source>
        <dbReference type="ARBA" id="ARBA00004230"/>
    </source>
</evidence>
<evidence type="ECO:0000313" key="15">
    <source>
        <dbReference type="EMBL" id="KAK8749101.1"/>
    </source>
</evidence>
<feature type="compositionally biased region" description="Low complexity" evidence="14">
    <location>
        <begin position="459"/>
        <end position="498"/>
    </location>
</feature>
<comment type="caution">
    <text evidence="15">The sequence shown here is derived from an EMBL/GenBank/DDBJ whole genome shotgun (WGS) entry which is preliminary data.</text>
</comment>
<feature type="compositionally biased region" description="Acidic residues" evidence="14">
    <location>
        <begin position="301"/>
        <end position="317"/>
    </location>
</feature>
<keyword evidence="9" id="KW-0175">Coiled coil</keyword>
<feature type="region of interest" description="Disordered" evidence="14">
    <location>
        <begin position="618"/>
        <end position="641"/>
    </location>
</feature>
<keyword evidence="10" id="KW-0969">Cilium</keyword>
<reference evidence="15 16" key="1">
    <citation type="journal article" date="2024" name="BMC Genomics">
        <title>Genome assembly of redclaw crayfish (Cherax quadricarinatus) provides insights into its immune adaptation and hypoxia tolerance.</title>
        <authorList>
            <person name="Liu Z."/>
            <person name="Zheng J."/>
            <person name="Li H."/>
            <person name="Fang K."/>
            <person name="Wang S."/>
            <person name="He J."/>
            <person name="Zhou D."/>
            <person name="Weng S."/>
            <person name="Chi M."/>
            <person name="Gu Z."/>
            <person name="He J."/>
            <person name="Li F."/>
            <person name="Wang M."/>
        </authorList>
    </citation>
    <scope>NUCLEOTIDE SEQUENCE [LARGE SCALE GENOMIC DNA]</scope>
    <source>
        <strain evidence="15">ZL_2023a</strain>
    </source>
</reference>
<evidence type="ECO:0000256" key="6">
    <source>
        <dbReference type="ARBA" id="ARBA00022490"/>
    </source>
</evidence>
<accession>A0AAW0YAU7</accession>
<feature type="region of interest" description="Disordered" evidence="14">
    <location>
        <begin position="301"/>
        <end position="529"/>
    </location>
</feature>
<organism evidence="15 16">
    <name type="scientific">Cherax quadricarinatus</name>
    <name type="common">Australian red claw crayfish</name>
    <dbReference type="NCBI Taxonomy" id="27406"/>
    <lineage>
        <taxon>Eukaryota</taxon>
        <taxon>Metazoa</taxon>
        <taxon>Ecdysozoa</taxon>
        <taxon>Arthropoda</taxon>
        <taxon>Crustacea</taxon>
        <taxon>Multicrustacea</taxon>
        <taxon>Malacostraca</taxon>
        <taxon>Eumalacostraca</taxon>
        <taxon>Eucarida</taxon>
        <taxon>Decapoda</taxon>
        <taxon>Pleocyemata</taxon>
        <taxon>Astacidea</taxon>
        <taxon>Parastacoidea</taxon>
        <taxon>Parastacidae</taxon>
        <taxon>Cherax</taxon>
    </lineage>
</organism>
<sequence length="738" mass="81175">MTERLKEVNRALIEDPTPAECDRAITVRFREVIADYQSPREYIPSDSDDGYGDSSDLLYDAEDEEGLTALTSEVKEVLGGNVNVVDLMADLSQESCFVECNSLGLSLDAASQANLDKGKQTISVSEEDKLKYNDNSQDERKTDVPKLRLDCHQDESQLRFPANDLILEKQTGSTSQVPSEKTLLKVDESGLADLETFINQNDTSEILECLPGDAANLVDEDEGSGVTMSLIEVREEVHIERGPSSLNDVVNADLRLNECDVGETNSNDFFQRRESGEVTDLANHLKAINDADIAYFENSDEFEDSQDEELTEAESKEEESSTLTDSSQALPADSSQVLPADSSQALPAPSQIQSKHLPEVSSKKQPDDCRSESRTTSPEVTTVKKSTHKSRKDQSVRKSSGTTSEKSKKRTESNSPSLPPKLVTPPRSKPKHVATSPPMIKPALLSSEKLNTSRHRTRTSTSSRSRSAASTSSSSSSPLSSASSSSSYSSSLSSHSSPCLRGRSRTPISGPVRPTAHRSAGTGTAVRLPTGAHEGLALIPIAPPVRSPTSAHGLALTPTNPAPRGRVGPLASGRTPPHAKVRKAASASDLHKSTENTDERQKQNNEVFRAWLRQKNKQAAVSKKQYHASNGAGKSTSEVTERRKRAEEAFQAWLSRKREQLRLEKKMRGERRRLEDQTRYARSKAECETAYKEWCRRKREEVRTTVRVGGGVPRSQSLERPWAQEKTRKLYTAYLSGH</sequence>
<keyword evidence="6" id="KW-0963">Cytoplasm</keyword>
<proteinExistence type="inferred from homology"/>
<comment type="function">
    <text evidence="1">Microtubule-binding protein that localizes to the microtubular manchette of elongating spermatids.</text>
</comment>
<dbReference type="AlphaFoldDB" id="A0AAW0YAU7"/>
<protein>
    <recommendedName>
        <fullName evidence="5">Coiled-coil domain-containing protein 181</fullName>
    </recommendedName>
</protein>
<evidence type="ECO:0000256" key="5">
    <source>
        <dbReference type="ARBA" id="ARBA00022306"/>
    </source>
</evidence>
<feature type="region of interest" description="Disordered" evidence="14">
    <location>
        <begin position="549"/>
        <end position="603"/>
    </location>
</feature>
<comment type="subcellular location">
    <subcellularLocation>
        <location evidence="2">Cell projection</location>
        <location evidence="2">Cilium</location>
        <location evidence="2">Flagellum</location>
    </subcellularLocation>
    <subcellularLocation>
        <location evidence="3">Cytoplasm</location>
        <location evidence="3">Cytoskeleton</location>
    </subcellularLocation>
</comment>
<evidence type="ECO:0000256" key="14">
    <source>
        <dbReference type="SAM" id="MobiDB-lite"/>
    </source>
</evidence>
<dbReference type="PANTHER" id="PTHR14320:SF2">
    <property type="entry name" value="COILED-COIL DOMAIN-CONTAINING PROTEIN 181"/>
    <property type="match status" value="1"/>
</dbReference>
<keyword evidence="7" id="KW-0493">Microtubule</keyword>
<comment type="similarity">
    <text evidence="4">Belongs to the CCDC181 family.</text>
</comment>
<dbReference type="EMBL" id="JARKIK010000010">
    <property type="protein sequence ID" value="KAK8749101.1"/>
    <property type="molecule type" value="Genomic_DNA"/>
</dbReference>
<dbReference type="GO" id="GO:0031514">
    <property type="term" value="C:motile cilium"/>
    <property type="evidence" value="ECO:0007669"/>
    <property type="project" value="UniProtKB-SubCell"/>
</dbReference>
<keyword evidence="16" id="KW-1185">Reference proteome</keyword>
<comment type="subunit">
    <text evidence="13">Homodimer. Interacts with HOOK1. Interacts with HOOK2. Interacts with HOOK3.</text>
</comment>
<dbReference type="PANTHER" id="PTHR14320">
    <property type="entry name" value="COILED-COIL DOMAIN-CONTAINING PROTEIN 181"/>
    <property type="match status" value="1"/>
</dbReference>
<evidence type="ECO:0000256" key="12">
    <source>
        <dbReference type="ARBA" id="ARBA00023273"/>
    </source>
</evidence>
<name>A0AAW0YAU7_CHEQU</name>
<evidence type="ECO:0000256" key="1">
    <source>
        <dbReference type="ARBA" id="ARBA00002213"/>
    </source>
</evidence>
<dbReference type="Proteomes" id="UP001445076">
    <property type="component" value="Unassembled WGS sequence"/>
</dbReference>
<feature type="compositionally biased region" description="Basic and acidic residues" evidence="14">
    <location>
        <begin position="356"/>
        <end position="373"/>
    </location>
</feature>
<feature type="compositionally biased region" description="Polar residues" evidence="14">
    <location>
        <begin position="333"/>
        <end position="354"/>
    </location>
</feature>
<evidence type="ECO:0000256" key="13">
    <source>
        <dbReference type="ARBA" id="ARBA00047162"/>
    </source>
</evidence>
<evidence type="ECO:0000256" key="7">
    <source>
        <dbReference type="ARBA" id="ARBA00022701"/>
    </source>
</evidence>
<feature type="compositionally biased region" description="Basic and acidic residues" evidence="14">
    <location>
        <begin position="589"/>
        <end position="603"/>
    </location>
</feature>
<evidence type="ECO:0000256" key="11">
    <source>
        <dbReference type="ARBA" id="ARBA00023212"/>
    </source>
</evidence>
<dbReference type="GO" id="GO:0005874">
    <property type="term" value="C:microtubule"/>
    <property type="evidence" value="ECO:0007669"/>
    <property type="project" value="UniProtKB-KW"/>
</dbReference>
<evidence type="ECO:0000256" key="8">
    <source>
        <dbReference type="ARBA" id="ARBA00022846"/>
    </source>
</evidence>
<evidence type="ECO:0000256" key="4">
    <source>
        <dbReference type="ARBA" id="ARBA00005737"/>
    </source>
</evidence>
<evidence type="ECO:0000256" key="9">
    <source>
        <dbReference type="ARBA" id="ARBA00023054"/>
    </source>
</evidence>
<keyword evidence="11" id="KW-0206">Cytoskeleton</keyword>
<evidence type="ECO:0000256" key="10">
    <source>
        <dbReference type="ARBA" id="ARBA00023069"/>
    </source>
</evidence>
<keyword evidence="12" id="KW-0966">Cell projection</keyword>
<evidence type="ECO:0000256" key="3">
    <source>
        <dbReference type="ARBA" id="ARBA00004245"/>
    </source>
</evidence>
<gene>
    <name evidence="15" type="ORF">OTU49_015675</name>
</gene>
<dbReference type="InterPro" id="IPR026687">
    <property type="entry name" value="CCDC181"/>
</dbReference>